<name>A0A4Y2MAB5_ARAVE</name>
<proteinExistence type="predicted"/>
<dbReference type="AlphaFoldDB" id="A0A4Y2MAB5"/>
<keyword evidence="2" id="KW-1185">Reference proteome</keyword>
<evidence type="ECO:0000313" key="1">
    <source>
        <dbReference type="EMBL" id="GBN23340.1"/>
    </source>
</evidence>
<organism evidence="1 2">
    <name type="scientific">Araneus ventricosus</name>
    <name type="common">Orbweaver spider</name>
    <name type="synonym">Epeira ventricosa</name>
    <dbReference type="NCBI Taxonomy" id="182803"/>
    <lineage>
        <taxon>Eukaryota</taxon>
        <taxon>Metazoa</taxon>
        <taxon>Ecdysozoa</taxon>
        <taxon>Arthropoda</taxon>
        <taxon>Chelicerata</taxon>
        <taxon>Arachnida</taxon>
        <taxon>Araneae</taxon>
        <taxon>Araneomorphae</taxon>
        <taxon>Entelegynae</taxon>
        <taxon>Araneoidea</taxon>
        <taxon>Araneidae</taxon>
        <taxon>Araneus</taxon>
    </lineage>
</organism>
<protein>
    <submittedName>
        <fullName evidence="1">Uncharacterized protein</fullName>
    </submittedName>
</protein>
<comment type="caution">
    <text evidence="1">The sequence shown here is derived from an EMBL/GenBank/DDBJ whole genome shotgun (WGS) entry which is preliminary data.</text>
</comment>
<gene>
    <name evidence="1" type="ORF">AVEN_168344_1</name>
</gene>
<reference evidence="1 2" key="1">
    <citation type="journal article" date="2019" name="Sci. Rep.">
        <title>Orb-weaving spider Araneus ventricosus genome elucidates the spidroin gene catalogue.</title>
        <authorList>
            <person name="Kono N."/>
            <person name="Nakamura H."/>
            <person name="Ohtoshi R."/>
            <person name="Moran D.A.P."/>
            <person name="Shinohara A."/>
            <person name="Yoshida Y."/>
            <person name="Fujiwara M."/>
            <person name="Mori M."/>
            <person name="Tomita M."/>
            <person name="Arakawa K."/>
        </authorList>
    </citation>
    <scope>NUCLEOTIDE SEQUENCE [LARGE SCALE GENOMIC DNA]</scope>
</reference>
<dbReference type="EMBL" id="BGPR01006984">
    <property type="protein sequence ID" value="GBN23340.1"/>
    <property type="molecule type" value="Genomic_DNA"/>
</dbReference>
<sequence length="115" mass="13051">MMCTVNYWTTKFTDLRFQGIRFLLPMSDILDKSSVGGRVSCIRSISRGDALVTLLVNSDEISLPTQFCANFNIISNLRCGRFHIHTVSPTCTLVCHHFPIRPLSIMAENDHHKKI</sequence>
<accession>A0A4Y2MAB5</accession>
<dbReference type="Proteomes" id="UP000499080">
    <property type="component" value="Unassembled WGS sequence"/>
</dbReference>
<evidence type="ECO:0000313" key="2">
    <source>
        <dbReference type="Proteomes" id="UP000499080"/>
    </source>
</evidence>